<evidence type="ECO:0000313" key="7">
    <source>
        <dbReference type="EMBL" id="TDZ86078.1"/>
    </source>
</evidence>
<dbReference type="PANTHER" id="PTHR21343:SF1">
    <property type="entry name" value="COBYRIC ACID SYNTHASE"/>
    <property type="match status" value="1"/>
</dbReference>
<evidence type="ECO:0000256" key="3">
    <source>
        <dbReference type="ARBA" id="ARBA00022962"/>
    </source>
</evidence>
<dbReference type="SUPFAM" id="SSF52317">
    <property type="entry name" value="Class I glutamine amidotransferase-like"/>
    <property type="match status" value="1"/>
</dbReference>
<dbReference type="NCBIfam" id="TIGR00313">
    <property type="entry name" value="cobQ"/>
    <property type="match status" value="1"/>
</dbReference>
<name>A0A4R8S603_9MYCO</name>
<keyword evidence="2 4" id="KW-0169">Cobalamin biosynthesis</keyword>
<dbReference type="NCBIfam" id="NF001989">
    <property type="entry name" value="PRK00784.1"/>
    <property type="match status" value="1"/>
</dbReference>
<evidence type="ECO:0000259" key="5">
    <source>
        <dbReference type="Pfam" id="PF01656"/>
    </source>
</evidence>
<dbReference type="CDD" id="cd05389">
    <property type="entry name" value="CobQ_N"/>
    <property type="match status" value="1"/>
</dbReference>
<comment type="pathway">
    <text evidence="1 4">Cofactor biosynthesis; adenosylcobalamin biosynthesis.</text>
</comment>
<keyword evidence="3 4" id="KW-0315">Glutamine amidotransferase</keyword>
<dbReference type="PANTHER" id="PTHR21343">
    <property type="entry name" value="DETHIOBIOTIN SYNTHETASE"/>
    <property type="match status" value="1"/>
</dbReference>
<gene>
    <name evidence="4 7" type="primary">cobQ</name>
    <name evidence="7" type="ORF">DE4585_01401</name>
</gene>
<dbReference type="SUPFAM" id="SSF52540">
    <property type="entry name" value="P-loop containing nucleoside triphosphate hydrolases"/>
    <property type="match status" value="1"/>
</dbReference>
<dbReference type="AlphaFoldDB" id="A0A4R8S603"/>
<dbReference type="GO" id="GO:0015420">
    <property type="term" value="F:ABC-type vitamin B12 transporter activity"/>
    <property type="evidence" value="ECO:0007669"/>
    <property type="project" value="UniProtKB-UniRule"/>
</dbReference>
<dbReference type="InterPro" id="IPR027417">
    <property type="entry name" value="P-loop_NTPase"/>
</dbReference>
<feature type="domain" description="CobB/CobQ-like glutamine amidotransferase" evidence="6">
    <location>
        <begin position="263"/>
        <end position="434"/>
    </location>
</feature>
<evidence type="ECO:0000259" key="6">
    <source>
        <dbReference type="Pfam" id="PF07685"/>
    </source>
</evidence>
<dbReference type="InterPro" id="IPR004459">
    <property type="entry name" value="CobQ_synth"/>
</dbReference>
<sequence length="507" mass="53377">MTGAVSGALLVGGVSSDAGKSLVVTGLCRLLARKGIRVAPFKAQNMSNNSVVTMDGGEIGRAQALQARACGLEPSVRFNPVLLKPGSDRTSQLVVRGQATGNVSARSYIEHREELRQVVAEELRALRAEFDVVICEGAGSVAEINLRATDIANMGLAQTAGLPVVLVGDIDRGGVLAHLFGSVAVLEPADQRLVAGFIVNKFRGDPTLLEPGLAQLAVLTGRTTYGVLPYDDQLWLDAEDSVSVVASAQVGRPATPVGREWLRVAAVRLPRISNSTDIEAIACEPGVIVRWAAHPADIADADVVVVPGTKATVADLAWMRSNGIADAVVAHARSGGPVLGICGGFQMLATTIEDRVESGAGTVEGLGLLDVDIAFEPAKTLRRWQPPGLTGYEIHHGTVTRSAVAPWLTEYDEGAAEGAVRGTHWHGVLDNDEFRRTWLTEAAAAAGRSGFTVAADTNVGDCRAAQLDRLADLIDTHIDVDALQAVWEESGRQHSGPSYPVIAARVE</sequence>
<feature type="active site" evidence="4">
    <location>
        <position position="426"/>
    </location>
</feature>
<protein>
    <recommendedName>
        <fullName evidence="4">Cobyric acid synthase</fullName>
    </recommendedName>
</protein>
<dbReference type="InterPro" id="IPR047045">
    <property type="entry name" value="CobQ_N"/>
</dbReference>
<dbReference type="HAMAP" id="MF_00028">
    <property type="entry name" value="CobQ"/>
    <property type="match status" value="1"/>
</dbReference>
<dbReference type="InterPro" id="IPR029062">
    <property type="entry name" value="Class_I_gatase-like"/>
</dbReference>
<dbReference type="InterPro" id="IPR011698">
    <property type="entry name" value="GATase_3"/>
</dbReference>
<reference evidence="7 8" key="1">
    <citation type="journal article" date="2019" name="Sci. Rep.">
        <title>Extended insight into the Mycobacterium chelonae-abscessus complex through whole genome sequencing of Mycobacterium salmoniphilum outbreak and Mycobacterium salmoniphilum-like strains.</title>
        <authorList>
            <person name="Behra P.R.K."/>
            <person name="Das S."/>
            <person name="Pettersson B.M.F."/>
            <person name="Shirreff L."/>
            <person name="DuCote T."/>
            <person name="Jacobsson K.G."/>
            <person name="Ennis D.G."/>
            <person name="Kirsebom L.A."/>
        </authorList>
    </citation>
    <scope>NUCLEOTIDE SEQUENCE [LARGE SCALE GENOMIC DNA]</scope>
    <source>
        <strain evidence="7 8">DE 4585</strain>
    </source>
</reference>
<proteinExistence type="inferred from homology"/>
<dbReference type="GO" id="GO:0009236">
    <property type="term" value="P:cobalamin biosynthetic process"/>
    <property type="evidence" value="ECO:0007669"/>
    <property type="project" value="UniProtKB-UniRule"/>
</dbReference>
<dbReference type="Gene3D" id="3.40.50.880">
    <property type="match status" value="1"/>
</dbReference>
<comment type="function">
    <text evidence="4">Catalyzes amidations at positions B, D, E, and G on adenosylcobyrinic A,C-diamide. NH(2) groups are provided by glutamine, and one molecule of ATP is hydrogenolyzed for each amidation.</text>
</comment>
<dbReference type="UniPathway" id="UPA00148"/>
<comment type="similarity">
    <text evidence="4">Belongs to the CobB/CobQ family. CobQ subfamily.</text>
</comment>
<evidence type="ECO:0000256" key="4">
    <source>
        <dbReference type="HAMAP-Rule" id="MF_00028"/>
    </source>
</evidence>
<dbReference type="EMBL" id="PECH01000004">
    <property type="protein sequence ID" value="TDZ86078.1"/>
    <property type="molecule type" value="Genomic_DNA"/>
</dbReference>
<dbReference type="Pfam" id="PF01656">
    <property type="entry name" value="CbiA"/>
    <property type="match status" value="1"/>
</dbReference>
<feature type="domain" description="CobQ/CobB/MinD/ParA nucleotide binding" evidence="5">
    <location>
        <begin position="12"/>
        <end position="235"/>
    </location>
</feature>
<dbReference type="Pfam" id="PF07685">
    <property type="entry name" value="GATase_3"/>
    <property type="match status" value="1"/>
</dbReference>
<organism evidence="7 8">
    <name type="scientific">Mycobacteroides salmoniphilum</name>
    <dbReference type="NCBI Taxonomy" id="404941"/>
    <lineage>
        <taxon>Bacteria</taxon>
        <taxon>Bacillati</taxon>
        <taxon>Actinomycetota</taxon>
        <taxon>Actinomycetes</taxon>
        <taxon>Mycobacteriales</taxon>
        <taxon>Mycobacteriaceae</taxon>
        <taxon>Mycobacteroides</taxon>
    </lineage>
</organism>
<dbReference type="PROSITE" id="PS51274">
    <property type="entry name" value="GATASE_COBBQ"/>
    <property type="match status" value="1"/>
</dbReference>
<dbReference type="Proteomes" id="UP000295117">
    <property type="component" value="Unassembled WGS sequence"/>
</dbReference>
<evidence type="ECO:0000313" key="8">
    <source>
        <dbReference type="Proteomes" id="UP000295117"/>
    </source>
</evidence>
<dbReference type="CDD" id="cd01750">
    <property type="entry name" value="GATase1_CobQ"/>
    <property type="match status" value="1"/>
</dbReference>
<evidence type="ECO:0000256" key="2">
    <source>
        <dbReference type="ARBA" id="ARBA00022573"/>
    </source>
</evidence>
<dbReference type="Gene3D" id="3.40.50.300">
    <property type="entry name" value="P-loop containing nucleotide triphosphate hydrolases"/>
    <property type="match status" value="1"/>
</dbReference>
<dbReference type="InterPro" id="IPR033949">
    <property type="entry name" value="CobQ_GATase1"/>
</dbReference>
<dbReference type="GO" id="GO:0003824">
    <property type="term" value="F:catalytic activity"/>
    <property type="evidence" value="ECO:0007669"/>
    <property type="project" value="InterPro"/>
</dbReference>
<dbReference type="InterPro" id="IPR002586">
    <property type="entry name" value="CobQ/CobB/MinD/ParA_Nub-bd_dom"/>
</dbReference>
<dbReference type="RefSeq" id="WP_134070383.1">
    <property type="nucleotide sequence ID" value="NZ_PECH01000004.1"/>
</dbReference>
<accession>A0A4R8S603</accession>
<feature type="active site" description="Nucleophile" evidence="4">
    <location>
        <position position="342"/>
    </location>
</feature>
<comment type="caution">
    <text evidence="7">The sequence shown here is derived from an EMBL/GenBank/DDBJ whole genome shotgun (WGS) entry which is preliminary data.</text>
</comment>
<evidence type="ECO:0000256" key="1">
    <source>
        <dbReference type="ARBA" id="ARBA00004953"/>
    </source>
</evidence>